<dbReference type="EMBL" id="FCQH01000006">
    <property type="protein sequence ID" value="CVK94609.1"/>
    <property type="molecule type" value="Genomic_DNA"/>
</dbReference>
<protein>
    <recommendedName>
        <fullName evidence="1">GP-PDE domain-containing protein</fullName>
    </recommendedName>
</protein>
<dbReference type="Pfam" id="PF16387">
    <property type="entry name" value="DUF4996"/>
    <property type="match status" value="1"/>
</dbReference>
<accession>A0A1L7T9J5</accession>
<dbReference type="Pfam" id="PF03009">
    <property type="entry name" value="GDPD"/>
    <property type="match status" value="1"/>
</dbReference>
<dbReference type="GO" id="GO:0005886">
    <property type="term" value="C:plasma membrane"/>
    <property type="evidence" value="ECO:0007669"/>
    <property type="project" value="TreeGrafter"/>
</dbReference>
<evidence type="ECO:0000313" key="2">
    <source>
        <dbReference type="EMBL" id="CVK94609.1"/>
    </source>
</evidence>
<comment type="caution">
    <text evidence="2">The sequence shown here is derived from an EMBL/GenBank/DDBJ whole genome shotgun (WGS) entry which is preliminary data.</text>
</comment>
<dbReference type="PANTHER" id="PTHR46320">
    <property type="entry name" value="GLYCEROPHOSPHODIESTER PHOSPHODIESTERASE 1"/>
    <property type="match status" value="1"/>
</dbReference>
<dbReference type="AlphaFoldDB" id="A0A1L7T9J5"/>
<gene>
    <name evidence="2" type="ORF">FMAN_03639</name>
</gene>
<name>A0A1L7T9J5_FUSMA</name>
<dbReference type="PROSITE" id="PS51704">
    <property type="entry name" value="GP_PDE"/>
    <property type="match status" value="1"/>
</dbReference>
<dbReference type="Gene3D" id="3.20.20.190">
    <property type="entry name" value="Phosphatidylinositol (PI) phosphodiesterase"/>
    <property type="match status" value="1"/>
</dbReference>
<dbReference type="InterPro" id="IPR032160">
    <property type="entry name" value="DUF4996"/>
</dbReference>
<feature type="domain" description="GP-PDE" evidence="1">
    <location>
        <begin position="14"/>
        <end position="275"/>
    </location>
</feature>
<dbReference type="RefSeq" id="XP_041682943.1">
    <property type="nucleotide sequence ID" value="XM_041832484.1"/>
</dbReference>
<dbReference type="PROSITE" id="PS50007">
    <property type="entry name" value="PIPLC_X_DOMAIN"/>
    <property type="match status" value="1"/>
</dbReference>
<dbReference type="GO" id="GO:0006580">
    <property type="term" value="P:ethanolamine metabolic process"/>
    <property type="evidence" value="ECO:0007669"/>
    <property type="project" value="TreeGrafter"/>
</dbReference>
<dbReference type="SUPFAM" id="SSF51695">
    <property type="entry name" value="PLC-like phosphodiesterases"/>
    <property type="match status" value="1"/>
</dbReference>
<evidence type="ECO:0000259" key="1">
    <source>
        <dbReference type="PROSITE" id="PS51704"/>
    </source>
</evidence>
<dbReference type="GO" id="GO:0008889">
    <property type="term" value="F:glycerophosphodiester phosphodiesterase activity"/>
    <property type="evidence" value="ECO:0007669"/>
    <property type="project" value="TreeGrafter"/>
</dbReference>
<dbReference type="Proteomes" id="UP000184255">
    <property type="component" value="Unassembled WGS sequence"/>
</dbReference>
<dbReference type="VEuPathDB" id="FungiDB:FMAN_03639"/>
<dbReference type="PANTHER" id="PTHR46320:SF1">
    <property type="entry name" value="GLYCEROPHOSPHODIESTER PHOSPHODIESTERASE 1"/>
    <property type="match status" value="1"/>
</dbReference>
<sequence>MNYSEYIAHPHRQCAIVAHRGLWSEAPENSLLSIRRAIEAGYNIVELDLRRTADGEFVLLHDATLERMTGVDKKPEELTLGELISLPLKNRDGGPNSPFTEEKLPGLRDVFELTRDKIYIHLDIKHRHVIPDVLAYAQKMGVEKQVDFWADLKTKDDLAWIKATITSHDVPFIARTHLEHDDWREQAELALELKPLICEASFRDISQVDTIKQHFHDTGITLWVNTLDSVASPGFTDSAALEDPDTVWGRLLRAGFSAIQTDEMAALRSFLDTLN</sequence>
<reference evidence="3" key="1">
    <citation type="journal article" date="2016" name="Genome Biol. Evol.">
        <title>Comparative 'omics' of the Fusarium fujikuroi species complex highlights differences in genetic potential and metabolite synthesis.</title>
        <authorList>
            <person name="Niehaus E.-M."/>
            <person name="Muensterkoetter M."/>
            <person name="Proctor R.H."/>
            <person name="Brown D.W."/>
            <person name="Sharon A."/>
            <person name="Idan Y."/>
            <person name="Oren-Young L."/>
            <person name="Sieber C.M."/>
            <person name="Novak O."/>
            <person name="Pencik A."/>
            <person name="Tarkowska D."/>
            <person name="Hromadova K."/>
            <person name="Freeman S."/>
            <person name="Maymon M."/>
            <person name="Elazar M."/>
            <person name="Youssef S.A."/>
            <person name="El-Shabrawy E.S.M."/>
            <person name="Shalaby A.B.A."/>
            <person name="Houterman P."/>
            <person name="Brock N.L."/>
            <person name="Burkhardt I."/>
            <person name="Tsavkelova E.A."/>
            <person name="Dickschat J.S."/>
            <person name="Galuszka P."/>
            <person name="Gueldener U."/>
            <person name="Tudzynski B."/>
        </authorList>
    </citation>
    <scope>NUCLEOTIDE SEQUENCE [LARGE SCALE GENOMIC DNA]</scope>
    <source>
        <strain evidence="3">MRC7560</strain>
    </source>
</reference>
<dbReference type="CDD" id="cd08566">
    <property type="entry name" value="GDPD_AtGDE_like"/>
    <property type="match status" value="1"/>
</dbReference>
<keyword evidence="3" id="KW-1185">Reference proteome</keyword>
<dbReference type="InterPro" id="IPR030395">
    <property type="entry name" value="GP_PDE_dom"/>
</dbReference>
<dbReference type="GO" id="GO:0006644">
    <property type="term" value="P:phospholipid metabolic process"/>
    <property type="evidence" value="ECO:0007669"/>
    <property type="project" value="TreeGrafter"/>
</dbReference>
<dbReference type="InterPro" id="IPR017946">
    <property type="entry name" value="PLC-like_Pdiesterase_TIM-brl"/>
</dbReference>
<dbReference type="GeneID" id="65082910"/>
<organism evidence="2 3">
    <name type="scientific">Fusarium mangiferae</name>
    <name type="common">Mango malformation disease fungus</name>
    <dbReference type="NCBI Taxonomy" id="192010"/>
    <lineage>
        <taxon>Eukaryota</taxon>
        <taxon>Fungi</taxon>
        <taxon>Dikarya</taxon>
        <taxon>Ascomycota</taxon>
        <taxon>Pezizomycotina</taxon>
        <taxon>Sordariomycetes</taxon>
        <taxon>Hypocreomycetidae</taxon>
        <taxon>Hypocreales</taxon>
        <taxon>Nectriaceae</taxon>
        <taxon>Fusarium</taxon>
        <taxon>Fusarium fujikuroi species complex</taxon>
    </lineage>
</organism>
<evidence type="ECO:0000313" key="3">
    <source>
        <dbReference type="Proteomes" id="UP000184255"/>
    </source>
</evidence>
<dbReference type="GO" id="GO:0070291">
    <property type="term" value="P:N-acylethanolamine metabolic process"/>
    <property type="evidence" value="ECO:0007669"/>
    <property type="project" value="TreeGrafter"/>
</dbReference>
<proteinExistence type="predicted"/>